<evidence type="ECO:0008006" key="3">
    <source>
        <dbReference type="Google" id="ProtNLM"/>
    </source>
</evidence>
<protein>
    <recommendedName>
        <fullName evidence="3">CRISPR-associated protein</fullName>
    </recommendedName>
</protein>
<dbReference type="EMBL" id="CP087994">
    <property type="protein sequence ID" value="UYO61632.1"/>
    <property type="molecule type" value="Genomic_DNA"/>
</dbReference>
<dbReference type="RefSeq" id="WP_263992513.1">
    <property type="nucleotide sequence ID" value="NZ_CP087994.1"/>
</dbReference>
<accession>A0ABY6HAX7</accession>
<organism evidence="1 2">
    <name type="scientific">Acetobacterium wieringae</name>
    <dbReference type="NCBI Taxonomy" id="52694"/>
    <lineage>
        <taxon>Bacteria</taxon>
        <taxon>Bacillati</taxon>
        <taxon>Bacillota</taxon>
        <taxon>Clostridia</taxon>
        <taxon>Eubacteriales</taxon>
        <taxon>Eubacteriaceae</taxon>
        <taxon>Acetobacterium</taxon>
    </lineage>
</organism>
<name>A0ABY6HAX7_9FIRM</name>
<gene>
    <name evidence="1" type="ORF">LNN31_12665</name>
</gene>
<proteinExistence type="predicted"/>
<sequence>MLINFTNHPSKNWSKEQISAGMKYGNIHDLPFPTVDPGQDENYICELAQVYTDEIITLKPRAVLCQGEFSLAFAVVKKLKEQGIIVLSATSQRVAVEEKNKDGTVNKTAYFKFVNFRKYGG</sequence>
<keyword evidence="2" id="KW-1185">Reference proteome</keyword>
<evidence type="ECO:0000313" key="1">
    <source>
        <dbReference type="EMBL" id="UYO61632.1"/>
    </source>
</evidence>
<dbReference type="Proteomes" id="UP001163550">
    <property type="component" value="Chromosome"/>
</dbReference>
<reference evidence="1" key="1">
    <citation type="submission" date="2021-11" db="EMBL/GenBank/DDBJ databases">
        <title>Isoprene-degrading acetogen.</title>
        <authorList>
            <person name="Yang Y."/>
            <person name="Jin H."/>
            <person name="Yan J."/>
        </authorList>
    </citation>
    <scope>NUCLEOTIDE SEQUENCE</scope>
    <source>
        <strain evidence="1">Berkeley</strain>
    </source>
</reference>
<evidence type="ECO:0000313" key="2">
    <source>
        <dbReference type="Proteomes" id="UP001163550"/>
    </source>
</evidence>